<gene>
    <name evidence="3" type="ORF">FNK824_LOCUS27181</name>
    <name evidence="2" type="ORF">OTI717_LOCUS21094</name>
</gene>
<evidence type="ECO:0000313" key="2">
    <source>
        <dbReference type="EMBL" id="CAF3849742.1"/>
    </source>
</evidence>
<proteinExistence type="predicted"/>
<dbReference type="PROSITE" id="PS50181">
    <property type="entry name" value="FBOX"/>
    <property type="match status" value="1"/>
</dbReference>
<accession>A0A819PYG1</accession>
<evidence type="ECO:0000313" key="4">
    <source>
        <dbReference type="Proteomes" id="UP000663874"/>
    </source>
</evidence>
<dbReference type="Proteomes" id="UP000663874">
    <property type="component" value="Unassembled WGS sequence"/>
</dbReference>
<dbReference type="EMBL" id="CAJOAX010003358">
    <property type="protein sequence ID" value="CAF3849742.1"/>
    <property type="molecule type" value="Genomic_DNA"/>
</dbReference>
<evidence type="ECO:0000313" key="3">
    <source>
        <dbReference type="EMBL" id="CAF4022925.1"/>
    </source>
</evidence>
<dbReference type="AlphaFoldDB" id="A0A819PYG1"/>
<sequence length="179" mass="21115">MISQFETLPNEILLNILCYLSWDKILISFWSLNRRINSLIYSIFSIDKYEISFNQLDLSYKKFSLILLPLIYKSSSLSSLIKYIHFDGTNSNSYNVIHQFLFYNNDKQILCFPNLKSLKITRCLLSQSLIQTLSLLIQNQLNQLTLTFDEEMIELIRKSEEPWKIDPHASNELFVTELD</sequence>
<comment type="caution">
    <text evidence="3">The sequence shown here is derived from an EMBL/GenBank/DDBJ whole genome shotgun (WGS) entry which is preliminary data.</text>
</comment>
<evidence type="ECO:0000259" key="1">
    <source>
        <dbReference type="PROSITE" id="PS50181"/>
    </source>
</evidence>
<feature type="domain" description="F-box" evidence="1">
    <location>
        <begin position="2"/>
        <end position="56"/>
    </location>
</feature>
<organism evidence="3 4">
    <name type="scientific">Rotaria sordida</name>
    <dbReference type="NCBI Taxonomy" id="392033"/>
    <lineage>
        <taxon>Eukaryota</taxon>
        <taxon>Metazoa</taxon>
        <taxon>Spiralia</taxon>
        <taxon>Gnathifera</taxon>
        <taxon>Rotifera</taxon>
        <taxon>Eurotatoria</taxon>
        <taxon>Bdelloidea</taxon>
        <taxon>Philodinida</taxon>
        <taxon>Philodinidae</taxon>
        <taxon>Rotaria</taxon>
    </lineage>
</organism>
<dbReference type="Proteomes" id="UP000663823">
    <property type="component" value="Unassembled WGS sequence"/>
</dbReference>
<dbReference type="EMBL" id="CAJOBE010006975">
    <property type="protein sequence ID" value="CAF4022925.1"/>
    <property type="molecule type" value="Genomic_DNA"/>
</dbReference>
<protein>
    <recommendedName>
        <fullName evidence="1">F-box domain-containing protein</fullName>
    </recommendedName>
</protein>
<dbReference type="InterPro" id="IPR001810">
    <property type="entry name" value="F-box_dom"/>
</dbReference>
<reference evidence="3" key="1">
    <citation type="submission" date="2021-02" db="EMBL/GenBank/DDBJ databases">
        <authorList>
            <person name="Nowell W R."/>
        </authorList>
    </citation>
    <scope>NUCLEOTIDE SEQUENCE</scope>
</reference>
<name>A0A819PYG1_9BILA</name>